<comment type="similarity">
    <text evidence="2">Belongs to the ZapA family. Type 1 subfamily.</text>
</comment>
<dbReference type="GO" id="GO:0000921">
    <property type="term" value="P:septin ring assembly"/>
    <property type="evidence" value="ECO:0007669"/>
    <property type="project" value="TreeGrafter"/>
</dbReference>
<evidence type="ECO:0000256" key="6">
    <source>
        <dbReference type="ARBA" id="ARBA00023054"/>
    </source>
</evidence>
<comment type="subcellular location">
    <subcellularLocation>
        <location evidence="1">Cytoplasm</location>
    </subcellularLocation>
</comment>
<dbReference type="InterPro" id="IPR042233">
    <property type="entry name" value="Cell_div_ZapA_N"/>
</dbReference>
<evidence type="ECO:0000313" key="12">
    <source>
        <dbReference type="EMBL" id="MBE0345074.1"/>
    </source>
</evidence>
<dbReference type="AlphaFoldDB" id="A0A8I0MTT3"/>
<evidence type="ECO:0000256" key="8">
    <source>
        <dbReference type="ARBA" id="ARBA00023306"/>
    </source>
</evidence>
<evidence type="ECO:0000313" key="13">
    <source>
        <dbReference type="Proteomes" id="UP000660708"/>
    </source>
</evidence>
<dbReference type="InterPro" id="IPR036192">
    <property type="entry name" value="Cell_div_ZapA-like_sf"/>
</dbReference>
<dbReference type="Gene3D" id="3.30.160.880">
    <property type="entry name" value="Cell division protein ZapA protomer, N-terminal domain"/>
    <property type="match status" value="1"/>
</dbReference>
<evidence type="ECO:0000256" key="3">
    <source>
        <dbReference type="ARBA" id="ARBA00015195"/>
    </source>
</evidence>
<dbReference type="SUPFAM" id="SSF102829">
    <property type="entry name" value="Cell division protein ZapA-like"/>
    <property type="match status" value="1"/>
</dbReference>
<evidence type="ECO:0000256" key="5">
    <source>
        <dbReference type="ARBA" id="ARBA00022618"/>
    </source>
</evidence>
<dbReference type="RefSeq" id="WP_125252148.1">
    <property type="nucleotide sequence ID" value="NZ_AQHF01000019.1"/>
</dbReference>
<dbReference type="EMBL" id="AQHF01000019">
    <property type="protein sequence ID" value="MBE0345074.1"/>
    <property type="molecule type" value="Genomic_DNA"/>
</dbReference>
<evidence type="ECO:0000256" key="1">
    <source>
        <dbReference type="ARBA" id="ARBA00004496"/>
    </source>
</evidence>
<keyword evidence="5" id="KW-0132">Cell division</keyword>
<evidence type="ECO:0000256" key="11">
    <source>
        <dbReference type="ARBA" id="ARBA00033158"/>
    </source>
</evidence>
<evidence type="ECO:0000256" key="2">
    <source>
        <dbReference type="ARBA" id="ARBA00010074"/>
    </source>
</evidence>
<dbReference type="PANTHER" id="PTHR34981">
    <property type="entry name" value="CELL DIVISION PROTEIN ZAPA"/>
    <property type="match status" value="1"/>
</dbReference>
<organism evidence="12 13">
    <name type="scientific">Pseudoalteromonas peptidolytica F12-50-A1</name>
    <dbReference type="NCBI Taxonomy" id="1315280"/>
    <lineage>
        <taxon>Bacteria</taxon>
        <taxon>Pseudomonadati</taxon>
        <taxon>Pseudomonadota</taxon>
        <taxon>Gammaproteobacteria</taxon>
        <taxon>Alteromonadales</taxon>
        <taxon>Pseudoalteromonadaceae</taxon>
        <taxon>Pseudoalteromonas</taxon>
    </lineage>
</organism>
<name>A0A8I0MTT3_9GAMM</name>
<reference evidence="12 13" key="1">
    <citation type="submission" date="2015-06" db="EMBL/GenBank/DDBJ databases">
        <title>Genome sequence of Pseudoalteromonas peptidolytica.</title>
        <authorList>
            <person name="Xie B.-B."/>
            <person name="Rong J.-C."/>
            <person name="Qin Q.-L."/>
            <person name="Zhang Y.-Z."/>
        </authorList>
    </citation>
    <scope>NUCLEOTIDE SEQUENCE [LARGE SCALE GENOMIC DNA]</scope>
    <source>
        <strain evidence="12 13">F12-50-A1</strain>
    </source>
</reference>
<comment type="caution">
    <text evidence="12">The sequence shown here is derived from an EMBL/GenBank/DDBJ whole genome shotgun (WGS) entry which is preliminary data.</text>
</comment>
<accession>A0A8I0MTT3</accession>
<keyword evidence="6" id="KW-0175">Coiled coil</keyword>
<gene>
    <name evidence="12" type="ORF">PPEP_a3420</name>
</gene>
<protein>
    <recommendedName>
        <fullName evidence="3">Cell division protein ZapA</fullName>
    </recommendedName>
    <alternativeName>
        <fullName evidence="11">Z ring-associated protein ZapA</fullName>
    </alternativeName>
</protein>
<sequence length="96" mass="10705">MSEQNNQVTVTLLGKSHQFACAPDQEQALHNAVALLDRRVEEMRKRSTVRNDHSALLLAALHLCHDLQALELKQQQDADFVSSLLDKLTPTSGDTK</sequence>
<dbReference type="GO" id="GO:0000917">
    <property type="term" value="P:division septum assembly"/>
    <property type="evidence" value="ECO:0007669"/>
    <property type="project" value="UniProtKB-KW"/>
</dbReference>
<evidence type="ECO:0000256" key="4">
    <source>
        <dbReference type="ARBA" id="ARBA00022490"/>
    </source>
</evidence>
<keyword evidence="8" id="KW-0131">Cell cycle</keyword>
<dbReference type="Pfam" id="PF05164">
    <property type="entry name" value="ZapA"/>
    <property type="match status" value="1"/>
</dbReference>
<dbReference type="GO" id="GO:0043093">
    <property type="term" value="P:FtsZ-dependent cytokinesis"/>
    <property type="evidence" value="ECO:0007669"/>
    <property type="project" value="TreeGrafter"/>
</dbReference>
<evidence type="ECO:0000256" key="7">
    <source>
        <dbReference type="ARBA" id="ARBA00023210"/>
    </source>
</evidence>
<evidence type="ECO:0000256" key="10">
    <source>
        <dbReference type="ARBA" id="ARBA00026068"/>
    </source>
</evidence>
<dbReference type="PANTHER" id="PTHR34981:SF1">
    <property type="entry name" value="CELL DIVISION PROTEIN ZAPA"/>
    <property type="match status" value="1"/>
</dbReference>
<keyword evidence="13" id="KW-1185">Reference proteome</keyword>
<comment type="subunit">
    <text evidence="10">Homodimer. Interacts with FtsZ.</text>
</comment>
<dbReference type="Proteomes" id="UP000660708">
    <property type="component" value="Unassembled WGS sequence"/>
</dbReference>
<dbReference type="InterPro" id="IPR007838">
    <property type="entry name" value="Cell_div_ZapA-like"/>
</dbReference>
<dbReference type="GO" id="GO:0030428">
    <property type="term" value="C:cell septum"/>
    <property type="evidence" value="ECO:0007669"/>
    <property type="project" value="TreeGrafter"/>
</dbReference>
<comment type="function">
    <text evidence="9">Activator of cell division through the inhibition of FtsZ GTPase activity, therefore promoting FtsZ assembly into bundles of protofilaments necessary for the formation of the division Z ring. It is recruited early at mid-cell but it is not essential for cell division.</text>
</comment>
<keyword evidence="7" id="KW-0717">Septation</keyword>
<dbReference type="GO" id="GO:0005829">
    <property type="term" value="C:cytosol"/>
    <property type="evidence" value="ECO:0007669"/>
    <property type="project" value="TreeGrafter"/>
</dbReference>
<keyword evidence="4" id="KW-0963">Cytoplasm</keyword>
<evidence type="ECO:0000256" key="9">
    <source>
        <dbReference type="ARBA" id="ARBA00024910"/>
    </source>
</evidence>
<dbReference type="GO" id="GO:0032153">
    <property type="term" value="C:cell division site"/>
    <property type="evidence" value="ECO:0007669"/>
    <property type="project" value="TreeGrafter"/>
</dbReference>
<proteinExistence type="inferred from homology"/>